<name>A0AB73T597_9FIRM</name>
<dbReference type="EMBL" id="QGGY01000005">
    <property type="protein sequence ID" value="PWJ76247.1"/>
    <property type="molecule type" value="Genomic_DNA"/>
</dbReference>
<dbReference type="PROSITE" id="PS51257">
    <property type="entry name" value="PROKAR_LIPOPROTEIN"/>
    <property type="match status" value="1"/>
</dbReference>
<dbReference type="AlphaFoldDB" id="A0AB73T597"/>
<evidence type="ECO:0000313" key="1">
    <source>
        <dbReference type="EMBL" id="PWJ76247.1"/>
    </source>
</evidence>
<accession>A0AB73T597</accession>
<evidence type="ECO:0000313" key="2">
    <source>
        <dbReference type="Proteomes" id="UP000245412"/>
    </source>
</evidence>
<evidence type="ECO:0008006" key="3">
    <source>
        <dbReference type="Google" id="ProtNLM"/>
    </source>
</evidence>
<keyword evidence="2" id="KW-1185">Reference proteome</keyword>
<dbReference type="InterPro" id="IPR032208">
    <property type="entry name" value="DUF5027"/>
</dbReference>
<sequence>MKKYKYSKIISDTKLHITILSLLVFLCVLSGCSWYEIENEVKGYFKGDGIKSEITDEEYRKIESENIQEIKEKNEDVDSVEGSSRGIRYKITSAVLYDNIKDADIELEDIYLKNEIAEDGSFRYSYDGSAQKLLECQVRVTNEDGTPLEDNGKKYYLLDLRFNSEALEKEGIFSIERIYNQPHGDLEKGYNRFWVEPGESIDFKVGFIIKEKWLEEECHLVVNADTFQGILLEIPAMNEEKKNEEYSKD</sequence>
<comment type="caution">
    <text evidence="1">The sequence shown here is derived from an EMBL/GenBank/DDBJ whole genome shotgun (WGS) entry which is preliminary data.</text>
</comment>
<dbReference type="RefSeq" id="WP_109626302.1">
    <property type="nucleotide sequence ID" value="NZ_JANKBI010000003.1"/>
</dbReference>
<dbReference type="Pfam" id="PF16430">
    <property type="entry name" value="DUF5027"/>
    <property type="match status" value="1"/>
</dbReference>
<protein>
    <recommendedName>
        <fullName evidence="3">DUF4352 domain-containing protein</fullName>
    </recommendedName>
</protein>
<proteinExistence type="predicted"/>
<reference evidence="1 2" key="1">
    <citation type="submission" date="2018-05" db="EMBL/GenBank/DDBJ databases">
        <authorList>
            <person name="Goeker M."/>
            <person name="Huntemann M."/>
            <person name="Clum A."/>
            <person name="Pillay M."/>
            <person name="Palaniappan K."/>
            <person name="Varghese N."/>
            <person name="Mikhailova N."/>
            <person name="Stamatis D."/>
            <person name="Reddy T."/>
            <person name="Daum C."/>
            <person name="Shapiro N."/>
            <person name="Ivanova N."/>
            <person name="Kyrpides N."/>
            <person name="Woyke T."/>
        </authorList>
    </citation>
    <scope>NUCLEOTIDE SEQUENCE [LARGE SCALE GENOMIC DNA]</scope>
    <source>
        <strain evidence="1 2">DSM 26524</strain>
    </source>
</reference>
<organism evidence="1 2">
    <name type="scientific">Murimonas intestini</name>
    <dbReference type="NCBI Taxonomy" id="1337051"/>
    <lineage>
        <taxon>Bacteria</taxon>
        <taxon>Bacillati</taxon>
        <taxon>Bacillota</taxon>
        <taxon>Clostridia</taxon>
        <taxon>Lachnospirales</taxon>
        <taxon>Lachnospiraceae</taxon>
        <taxon>Murimonas</taxon>
    </lineage>
</organism>
<gene>
    <name evidence="1" type="ORF">C7383_105284</name>
</gene>
<dbReference type="Proteomes" id="UP000245412">
    <property type="component" value="Unassembled WGS sequence"/>
</dbReference>